<name>A0A9J6F3V9_RHIMP</name>
<comment type="caution">
    <text evidence="2">The sequence shown here is derived from an EMBL/GenBank/DDBJ whole genome shotgun (WGS) entry which is preliminary data.</text>
</comment>
<reference evidence="2" key="2">
    <citation type="submission" date="2021-09" db="EMBL/GenBank/DDBJ databases">
        <authorList>
            <person name="Jia N."/>
            <person name="Wang J."/>
            <person name="Shi W."/>
            <person name="Du L."/>
            <person name="Sun Y."/>
            <person name="Zhan W."/>
            <person name="Jiang J."/>
            <person name="Wang Q."/>
            <person name="Zhang B."/>
            <person name="Ji P."/>
            <person name="Sakyi L.B."/>
            <person name="Cui X."/>
            <person name="Yuan T."/>
            <person name="Jiang B."/>
            <person name="Yang W."/>
            <person name="Lam T.T.-Y."/>
            <person name="Chang Q."/>
            <person name="Ding S."/>
            <person name="Wang X."/>
            <person name="Zhu J."/>
            <person name="Ruan X."/>
            <person name="Zhao L."/>
            <person name="Wei J."/>
            <person name="Que T."/>
            <person name="Du C."/>
            <person name="Cheng J."/>
            <person name="Dai P."/>
            <person name="Han X."/>
            <person name="Huang E."/>
            <person name="Gao Y."/>
            <person name="Liu J."/>
            <person name="Shao H."/>
            <person name="Ye R."/>
            <person name="Li L."/>
            <person name="Wei W."/>
            <person name="Wang X."/>
            <person name="Wang C."/>
            <person name="Huo Q."/>
            <person name="Li W."/>
            <person name="Guo W."/>
            <person name="Chen H."/>
            <person name="Chen S."/>
            <person name="Zhou L."/>
            <person name="Zhou L."/>
            <person name="Ni X."/>
            <person name="Tian J."/>
            <person name="Zhou Y."/>
            <person name="Sheng Y."/>
            <person name="Liu T."/>
            <person name="Pan Y."/>
            <person name="Xia L."/>
            <person name="Li J."/>
            <person name="Zhao F."/>
            <person name="Cao W."/>
        </authorList>
    </citation>
    <scope>NUCLEOTIDE SEQUENCE</scope>
    <source>
        <strain evidence="2">Rmic-2018</strain>
        <tissue evidence="2">Larvae</tissue>
    </source>
</reference>
<evidence type="ECO:0000256" key="1">
    <source>
        <dbReference type="SAM" id="MobiDB-lite"/>
    </source>
</evidence>
<evidence type="ECO:0000313" key="2">
    <source>
        <dbReference type="EMBL" id="KAH8041474.1"/>
    </source>
</evidence>
<organism evidence="2 3">
    <name type="scientific">Rhipicephalus microplus</name>
    <name type="common">Cattle tick</name>
    <name type="synonym">Boophilus microplus</name>
    <dbReference type="NCBI Taxonomy" id="6941"/>
    <lineage>
        <taxon>Eukaryota</taxon>
        <taxon>Metazoa</taxon>
        <taxon>Ecdysozoa</taxon>
        <taxon>Arthropoda</taxon>
        <taxon>Chelicerata</taxon>
        <taxon>Arachnida</taxon>
        <taxon>Acari</taxon>
        <taxon>Parasitiformes</taxon>
        <taxon>Ixodida</taxon>
        <taxon>Ixodoidea</taxon>
        <taxon>Ixodidae</taxon>
        <taxon>Rhipicephalinae</taxon>
        <taxon>Rhipicephalus</taxon>
        <taxon>Boophilus</taxon>
    </lineage>
</organism>
<keyword evidence="3" id="KW-1185">Reference proteome</keyword>
<proteinExistence type="predicted"/>
<sequence>MGPGTSSGVETKPTSHNAVQSAPSELQVVSHYAGRCELSEAVLGSCIGGKEKPRRGRGCRFHRDIFSPTQTIVDSKRDITHVPEIQQLEQEEPLFDGRDSQLETVNLRLTYEPNRLELPSQHQPRTYEGPSSDVAATAYPSLTWTLTFQALKRRHACTRGYVAEVFSPVSEVSGYLVKLYARFSSKGGCAVLSFCAQLCANTNSRAVSSLFHGTLKFIIHHPTCPAKSRLYIVPMLQNVTVSAVGKTLFSLTGPIPVTTLLSEELCAGGALRLSLSVSG</sequence>
<dbReference type="AlphaFoldDB" id="A0A9J6F3V9"/>
<reference evidence="2" key="1">
    <citation type="journal article" date="2020" name="Cell">
        <title>Large-Scale Comparative Analyses of Tick Genomes Elucidate Their Genetic Diversity and Vector Capacities.</title>
        <authorList>
            <consortium name="Tick Genome and Microbiome Consortium (TIGMIC)"/>
            <person name="Jia N."/>
            <person name="Wang J."/>
            <person name="Shi W."/>
            <person name="Du L."/>
            <person name="Sun Y."/>
            <person name="Zhan W."/>
            <person name="Jiang J.F."/>
            <person name="Wang Q."/>
            <person name="Zhang B."/>
            <person name="Ji P."/>
            <person name="Bell-Sakyi L."/>
            <person name="Cui X.M."/>
            <person name="Yuan T.T."/>
            <person name="Jiang B.G."/>
            <person name="Yang W.F."/>
            <person name="Lam T.T."/>
            <person name="Chang Q.C."/>
            <person name="Ding S.J."/>
            <person name="Wang X.J."/>
            <person name="Zhu J.G."/>
            <person name="Ruan X.D."/>
            <person name="Zhao L."/>
            <person name="Wei J.T."/>
            <person name="Ye R.Z."/>
            <person name="Que T.C."/>
            <person name="Du C.H."/>
            <person name="Zhou Y.H."/>
            <person name="Cheng J.X."/>
            <person name="Dai P.F."/>
            <person name="Guo W.B."/>
            <person name="Han X.H."/>
            <person name="Huang E.J."/>
            <person name="Li L.F."/>
            <person name="Wei W."/>
            <person name="Gao Y.C."/>
            <person name="Liu J.Z."/>
            <person name="Shao H.Z."/>
            <person name="Wang X."/>
            <person name="Wang C.C."/>
            <person name="Yang T.C."/>
            <person name="Huo Q.B."/>
            <person name="Li W."/>
            <person name="Chen H.Y."/>
            <person name="Chen S.E."/>
            <person name="Zhou L.G."/>
            <person name="Ni X.B."/>
            <person name="Tian J.H."/>
            <person name="Sheng Y."/>
            <person name="Liu T."/>
            <person name="Pan Y.S."/>
            <person name="Xia L.Y."/>
            <person name="Li J."/>
            <person name="Zhao F."/>
            <person name="Cao W.C."/>
        </authorList>
    </citation>
    <scope>NUCLEOTIDE SEQUENCE</scope>
    <source>
        <strain evidence="2">Rmic-2018</strain>
    </source>
</reference>
<protein>
    <submittedName>
        <fullName evidence="2">Uncharacterized protein</fullName>
    </submittedName>
</protein>
<dbReference type="Proteomes" id="UP000821866">
    <property type="component" value="Chromosome 1"/>
</dbReference>
<evidence type="ECO:0000313" key="3">
    <source>
        <dbReference type="Proteomes" id="UP000821866"/>
    </source>
</evidence>
<dbReference type="EMBL" id="JABSTU010000001">
    <property type="protein sequence ID" value="KAH8041474.1"/>
    <property type="molecule type" value="Genomic_DNA"/>
</dbReference>
<feature type="region of interest" description="Disordered" evidence="1">
    <location>
        <begin position="1"/>
        <end position="23"/>
    </location>
</feature>
<gene>
    <name evidence="2" type="ORF">HPB51_015836</name>
</gene>
<accession>A0A9J6F3V9</accession>